<feature type="transmembrane region" description="Helical" evidence="13">
    <location>
        <begin position="20"/>
        <end position="39"/>
    </location>
</feature>
<dbReference type="InterPro" id="IPR001433">
    <property type="entry name" value="OxRdtase_FAD/NAD-bd"/>
</dbReference>
<dbReference type="PANTHER" id="PTHR47354:SF8">
    <property type="entry name" value="1,2-PHENYLACETYL-COA EPOXIDASE, SUBUNIT E"/>
    <property type="match status" value="1"/>
</dbReference>
<evidence type="ECO:0000313" key="15">
    <source>
        <dbReference type="EMBL" id="ROO84695.1"/>
    </source>
</evidence>
<dbReference type="Proteomes" id="UP000272400">
    <property type="component" value="Unassembled WGS sequence"/>
</dbReference>
<feature type="domain" description="FAD-binding FR-type" evidence="14">
    <location>
        <begin position="224"/>
        <end position="324"/>
    </location>
</feature>
<comment type="cofactor">
    <cofactor evidence="1">
        <name>FAD</name>
        <dbReference type="ChEBI" id="CHEBI:57692"/>
    </cofactor>
</comment>
<keyword evidence="16" id="KW-1185">Reference proteome</keyword>
<keyword evidence="12 13" id="KW-0472">Membrane</keyword>
<dbReference type="GO" id="GO:0016491">
    <property type="term" value="F:oxidoreductase activity"/>
    <property type="evidence" value="ECO:0007669"/>
    <property type="project" value="UniProtKB-KW"/>
</dbReference>
<evidence type="ECO:0000256" key="8">
    <source>
        <dbReference type="ARBA" id="ARBA00022989"/>
    </source>
</evidence>
<dbReference type="EMBL" id="RJKE01000001">
    <property type="protein sequence ID" value="ROO84695.1"/>
    <property type="molecule type" value="Genomic_DNA"/>
</dbReference>
<dbReference type="PRINTS" id="PR00410">
    <property type="entry name" value="PHEHYDRXLASE"/>
</dbReference>
<comment type="subcellular location">
    <subcellularLocation>
        <location evidence="2">Membrane</location>
        <topology evidence="2">Multi-pass membrane protein</topology>
    </subcellularLocation>
</comment>
<dbReference type="SUPFAM" id="SSF63380">
    <property type="entry name" value="Riboflavin synthase domain-like"/>
    <property type="match status" value="1"/>
</dbReference>
<evidence type="ECO:0000256" key="10">
    <source>
        <dbReference type="ARBA" id="ARBA00023004"/>
    </source>
</evidence>
<dbReference type="GO" id="GO:0046872">
    <property type="term" value="F:metal ion binding"/>
    <property type="evidence" value="ECO:0007669"/>
    <property type="project" value="UniProtKB-KW"/>
</dbReference>
<dbReference type="AlphaFoldDB" id="A0A3N1CTZ1"/>
<dbReference type="InterPro" id="IPR013130">
    <property type="entry name" value="Fe3_Rdtase_TM_dom"/>
</dbReference>
<evidence type="ECO:0000256" key="2">
    <source>
        <dbReference type="ARBA" id="ARBA00004141"/>
    </source>
</evidence>
<feature type="transmembrane region" description="Helical" evidence="13">
    <location>
        <begin position="199"/>
        <end position="219"/>
    </location>
</feature>
<dbReference type="OrthoDB" id="9801223at2"/>
<keyword evidence="6" id="KW-0479">Metal-binding</keyword>
<dbReference type="GO" id="GO:0050660">
    <property type="term" value="F:flavin adenine dinucleotide binding"/>
    <property type="evidence" value="ECO:0007669"/>
    <property type="project" value="TreeGrafter"/>
</dbReference>
<evidence type="ECO:0000256" key="5">
    <source>
        <dbReference type="ARBA" id="ARBA00022714"/>
    </source>
</evidence>
<dbReference type="InterPro" id="IPR017927">
    <property type="entry name" value="FAD-bd_FR_type"/>
</dbReference>
<feature type="transmembrane region" description="Helical" evidence="13">
    <location>
        <begin position="167"/>
        <end position="187"/>
    </location>
</feature>
<evidence type="ECO:0000256" key="11">
    <source>
        <dbReference type="ARBA" id="ARBA00023014"/>
    </source>
</evidence>
<dbReference type="PANTHER" id="PTHR47354">
    <property type="entry name" value="NADH OXIDOREDUCTASE HCR"/>
    <property type="match status" value="1"/>
</dbReference>
<evidence type="ECO:0000256" key="13">
    <source>
        <dbReference type="SAM" id="Phobius"/>
    </source>
</evidence>
<keyword evidence="5" id="KW-0001">2Fe-2S</keyword>
<evidence type="ECO:0000256" key="7">
    <source>
        <dbReference type="ARBA" id="ARBA00022827"/>
    </source>
</evidence>
<keyword evidence="10" id="KW-0408">Iron</keyword>
<evidence type="ECO:0000256" key="6">
    <source>
        <dbReference type="ARBA" id="ARBA00022723"/>
    </source>
</evidence>
<keyword evidence="8 13" id="KW-1133">Transmembrane helix</keyword>
<dbReference type="CDD" id="cd06198">
    <property type="entry name" value="FNR_like_3"/>
    <property type="match status" value="1"/>
</dbReference>
<comment type="caution">
    <text evidence="15">The sequence shown here is derived from an EMBL/GenBank/DDBJ whole genome shotgun (WGS) entry which is preliminary data.</text>
</comment>
<feature type="transmembrane region" description="Helical" evidence="13">
    <location>
        <begin position="95"/>
        <end position="116"/>
    </location>
</feature>
<dbReference type="Pfam" id="PF01794">
    <property type="entry name" value="Ferric_reduct"/>
    <property type="match status" value="1"/>
</dbReference>
<dbReference type="SUPFAM" id="SSF52343">
    <property type="entry name" value="Ferredoxin reductase-like, C-terminal NADP-linked domain"/>
    <property type="match status" value="1"/>
</dbReference>
<keyword evidence="9" id="KW-0560">Oxidoreductase</keyword>
<evidence type="ECO:0000259" key="14">
    <source>
        <dbReference type="PROSITE" id="PS51384"/>
    </source>
</evidence>
<feature type="transmembrane region" description="Helical" evidence="13">
    <location>
        <begin position="51"/>
        <end position="74"/>
    </location>
</feature>
<dbReference type="GO" id="GO:0016020">
    <property type="term" value="C:membrane"/>
    <property type="evidence" value="ECO:0007669"/>
    <property type="project" value="UniProtKB-SubCell"/>
</dbReference>
<keyword evidence="7" id="KW-0274">FAD</keyword>
<evidence type="ECO:0000256" key="9">
    <source>
        <dbReference type="ARBA" id="ARBA00023002"/>
    </source>
</evidence>
<dbReference type="InterPro" id="IPR050415">
    <property type="entry name" value="MRET"/>
</dbReference>
<evidence type="ECO:0000256" key="3">
    <source>
        <dbReference type="ARBA" id="ARBA00022630"/>
    </source>
</evidence>
<proteinExistence type="predicted"/>
<evidence type="ECO:0000256" key="4">
    <source>
        <dbReference type="ARBA" id="ARBA00022692"/>
    </source>
</evidence>
<evidence type="ECO:0000256" key="12">
    <source>
        <dbReference type="ARBA" id="ARBA00023136"/>
    </source>
</evidence>
<evidence type="ECO:0000256" key="1">
    <source>
        <dbReference type="ARBA" id="ARBA00001974"/>
    </source>
</evidence>
<organism evidence="15 16">
    <name type="scientific">Actinocorallia herbida</name>
    <dbReference type="NCBI Taxonomy" id="58109"/>
    <lineage>
        <taxon>Bacteria</taxon>
        <taxon>Bacillati</taxon>
        <taxon>Actinomycetota</taxon>
        <taxon>Actinomycetes</taxon>
        <taxon>Streptosporangiales</taxon>
        <taxon>Thermomonosporaceae</taxon>
        <taxon>Actinocorallia</taxon>
    </lineage>
</organism>
<keyword evidence="4 13" id="KW-0812">Transmembrane</keyword>
<keyword evidence="3" id="KW-0285">Flavoprotein</keyword>
<evidence type="ECO:0000313" key="16">
    <source>
        <dbReference type="Proteomes" id="UP000272400"/>
    </source>
</evidence>
<gene>
    <name evidence="15" type="ORF">EDD29_2222</name>
</gene>
<dbReference type="InterPro" id="IPR039261">
    <property type="entry name" value="FNR_nucleotide-bd"/>
</dbReference>
<protein>
    <submittedName>
        <fullName evidence="15">Putative ferric reductase</fullName>
    </submittedName>
</protein>
<dbReference type="Gene3D" id="2.40.30.10">
    <property type="entry name" value="Translation factors"/>
    <property type="match status" value="1"/>
</dbReference>
<reference evidence="15 16" key="1">
    <citation type="submission" date="2018-11" db="EMBL/GenBank/DDBJ databases">
        <title>Sequencing the genomes of 1000 actinobacteria strains.</title>
        <authorList>
            <person name="Klenk H.-P."/>
        </authorList>
    </citation>
    <scope>NUCLEOTIDE SEQUENCE [LARGE SCALE GENOMIC DNA]</scope>
    <source>
        <strain evidence="15 16">DSM 44254</strain>
    </source>
</reference>
<keyword evidence="11" id="KW-0411">Iron-sulfur</keyword>
<dbReference type="GO" id="GO:0051537">
    <property type="term" value="F:2 iron, 2 sulfur cluster binding"/>
    <property type="evidence" value="ECO:0007669"/>
    <property type="project" value="UniProtKB-KW"/>
</dbReference>
<dbReference type="PROSITE" id="PS51384">
    <property type="entry name" value="FAD_FR"/>
    <property type="match status" value="1"/>
</dbReference>
<dbReference type="Gene3D" id="3.40.50.80">
    <property type="entry name" value="Nucleotide-binding domain of ferredoxin-NADP reductase (FNR) module"/>
    <property type="match status" value="1"/>
</dbReference>
<sequence>MTTSQKTVPVAADRFGPADLLGALGIASVVVVLWLWTRYHGPPSLASSDTVLWSLGLLTGLLAADLMVLQVLLLARVPWVERAFGHDRLIRRHRWIGFAAFWLMIGHLAMATACRVSPGLPGVNVRLWELYVHRHWMLFATVGTGLLVLVVLASLRPVRRRMRYESWHLLHLYAYLGIALSFPHMVAHGTDFRDPVARAYWWALFGSALAIVLLFRVALPLWRSAYHRLRVTDVRIEAPGVVSVTMTGRNLDRLRTRSGQYFIWRFLDGPGWSRGNPYTVSAAPRADTMRITVKAAGDGSSRAACLAPGVRVLIEGPYGTLTAARRKHPRMLMIAAGIGVTPMRALLEDTPFSPGETTFIYRYSHHEHAVFADEIREIADRRGVEVHFLPGRRRSGLSWLPAGSAHDDDAEALMHLVPDIAERDVFACGPPAWLGAVRRAVRRAGVHPDQVHTEDFAW</sequence>
<name>A0A3N1CTZ1_9ACTN</name>
<dbReference type="InterPro" id="IPR017938">
    <property type="entry name" value="Riboflavin_synthase-like_b-brl"/>
</dbReference>
<dbReference type="RefSeq" id="WP_123664276.1">
    <property type="nucleotide sequence ID" value="NZ_RJKE01000001.1"/>
</dbReference>
<feature type="transmembrane region" description="Helical" evidence="13">
    <location>
        <begin position="136"/>
        <end position="155"/>
    </location>
</feature>
<dbReference type="Pfam" id="PF00175">
    <property type="entry name" value="NAD_binding_1"/>
    <property type="match status" value="1"/>
</dbReference>
<accession>A0A3N1CTZ1</accession>